<dbReference type="EMBL" id="GL732583">
    <property type="protein sequence ID" value="EFX74368.1"/>
    <property type="molecule type" value="Genomic_DNA"/>
</dbReference>
<feature type="compositionally biased region" description="Low complexity" evidence="1">
    <location>
        <begin position="160"/>
        <end position="170"/>
    </location>
</feature>
<evidence type="ECO:0000313" key="3">
    <source>
        <dbReference type="Proteomes" id="UP000000305"/>
    </source>
</evidence>
<dbReference type="Proteomes" id="UP000000305">
    <property type="component" value="Unassembled WGS sequence"/>
</dbReference>
<proteinExistence type="predicted"/>
<feature type="region of interest" description="Disordered" evidence="1">
    <location>
        <begin position="225"/>
        <end position="297"/>
    </location>
</feature>
<dbReference type="AlphaFoldDB" id="E9H1J8"/>
<reference evidence="2 3" key="1">
    <citation type="journal article" date="2011" name="Science">
        <title>The ecoresponsive genome of Daphnia pulex.</title>
        <authorList>
            <person name="Colbourne J.K."/>
            <person name="Pfrender M.E."/>
            <person name="Gilbert D."/>
            <person name="Thomas W.K."/>
            <person name="Tucker A."/>
            <person name="Oakley T.H."/>
            <person name="Tokishita S."/>
            <person name="Aerts A."/>
            <person name="Arnold G.J."/>
            <person name="Basu M.K."/>
            <person name="Bauer D.J."/>
            <person name="Caceres C.E."/>
            <person name="Carmel L."/>
            <person name="Casola C."/>
            <person name="Choi J.H."/>
            <person name="Detter J.C."/>
            <person name="Dong Q."/>
            <person name="Dusheyko S."/>
            <person name="Eads B.D."/>
            <person name="Frohlich T."/>
            <person name="Geiler-Samerotte K.A."/>
            <person name="Gerlach D."/>
            <person name="Hatcher P."/>
            <person name="Jogdeo S."/>
            <person name="Krijgsveld J."/>
            <person name="Kriventseva E.V."/>
            <person name="Kultz D."/>
            <person name="Laforsch C."/>
            <person name="Lindquist E."/>
            <person name="Lopez J."/>
            <person name="Manak J.R."/>
            <person name="Muller J."/>
            <person name="Pangilinan J."/>
            <person name="Patwardhan R.P."/>
            <person name="Pitluck S."/>
            <person name="Pritham E.J."/>
            <person name="Rechtsteiner A."/>
            <person name="Rho M."/>
            <person name="Rogozin I.B."/>
            <person name="Sakarya O."/>
            <person name="Salamov A."/>
            <person name="Schaack S."/>
            <person name="Shapiro H."/>
            <person name="Shiga Y."/>
            <person name="Skalitzky C."/>
            <person name="Smith Z."/>
            <person name="Souvorov A."/>
            <person name="Sung W."/>
            <person name="Tang Z."/>
            <person name="Tsuchiya D."/>
            <person name="Tu H."/>
            <person name="Vos H."/>
            <person name="Wang M."/>
            <person name="Wolf Y.I."/>
            <person name="Yamagata H."/>
            <person name="Yamada T."/>
            <person name="Ye Y."/>
            <person name="Shaw J.R."/>
            <person name="Andrews J."/>
            <person name="Crease T.J."/>
            <person name="Tang H."/>
            <person name="Lucas S.M."/>
            <person name="Robertson H.M."/>
            <person name="Bork P."/>
            <person name="Koonin E.V."/>
            <person name="Zdobnov E.M."/>
            <person name="Grigoriev I.V."/>
            <person name="Lynch M."/>
            <person name="Boore J.L."/>
        </authorList>
    </citation>
    <scope>NUCLEOTIDE SEQUENCE [LARGE SCALE GENOMIC DNA]</scope>
</reference>
<feature type="region of interest" description="Disordered" evidence="1">
    <location>
        <begin position="144"/>
        <end position="171"/>
    </location>
</feature>
<dbReference type="KEGG" id="dpx:DAPPUDRAFT_108846"/>
<evidence type="ECO:0000313" key="2">
    <source>
        <dbReference type="EMBL" id="EFX74368.1"/>
    </source>
</evidence>
<evidence type="ECO:0000256" key="1">
    <source>
        <dbReference type="SAM" id="MobiDB-lite"/>
    </source>
</evidence>
<feature type="compositionally biased region" description="Low complexity" evidence="1">
    <location>
        <begin position="271"/>
        <end position="297"/>
    </location>
</feature>
<organism evidence="2 3">
    <name type="scientific">Daphnia pulex</name>
    <name type="common">Water flea</name>
    <dbReference type="NCBI Taxonomy" id="6669"/>
    <lineage>
        <taxon>Eukaryota</taxon>
        <taxon>Metazoa</taxon>
        <taxon>Ecdysozoa</taxon>
        <taxon>Arthropoda</taxon>
        <taxon>Crustacea</taxon>
        <taxon>Branchiopoda</taxon>
        <taxon>Diplostraca</taxon>
        <taxon>Cladocera</taxon>
        <taxon>Anomopoda</taxon>
        <taxon>Daphniidae</taxon>
        <taxon>Daphnia</taxon>
    </lineage>
</organism>
<feature type="compositionally biased region" description="Low complexity" evidence="1">
    <location>
        <begin position="252"/>
        <end position="263"/>
    </location>
</feature>
<dbReference type="HOGENOM" id="CLU_809548_0_0_1"/>
<dbReference type="InParanoid" id="E9H1J8"/>
<gene>
    <name evidence="2" type="ORF">DAPPUDRAFT_108846</name>
</gene>
<protein>
    <submittedName>
        <fullName evidence="2">Uncharacterized protein</fullName>
    </submittedName>
</protein>
<accession>E9H1J8</accession>
<name>E9H1J8_DAPPU</name>
<sequence length="343" mass="38256">MPGNHFGWSLSDAVENPRQTGLVNFRRYKLLEYQSKAGAGVSAGDDEDLATNQFHRLITEETTATRRLMGADLDSSALPSPFSRPSVKPYYYGRENSVSQCSDSCFGSDYPSLTSTGSPEPPEFPSEANMERGRRWMNLSEAGANQSTGWTERMDEVPRTSSGPPSTTSTADVWRGSIHYAKAVMERREGEISSMYDQLHEIEDDLTSMNNQVGKVSSTLQHCNNQVTQQHRRRCNQQQQDRDPPHRPPMMSSLYQSQSVSSLNNIQQPNSSPFSSFASSSSGRNQQRRSAASNANAAASWSCRNLNSLTEDEMADIVHRLLTRICEFTLARQEGRNDIPLIV</sequence>
<keyword evidence="3" id="KW-1185">Reference proteome</keyword>
<dbReference type="OrthoDB" id="6358629at2759"/>